<evidence type="ECO:0000313" key="2">
    <source>
        <dbReference type="EMBL" id="NBE57036.1"/>
    </source>
</evidence>
<dbReference type="Proteomes" id="UP000598297">
    <property type="component" value="Unassembled WGS sequence"/>
</dbReference>
<proteinExistence type="predicted"/>
<reference evidence="2" key="1">
    <citation type="submission" date="2020-01" db="EMBL/GenBank/DDBJ databases">
        <title>Whole-genome analyses of novel actinobacteria.</title>
        <authorList>
            <person name="Sahin N."/>
        </authorList>
    </citation>
    <scope>NUCLEOTIDE SEQUENCE</scope>
    <source>
        <strain evidence="2">YC537</strain>
    </source>
</reference>
<comment type="caution">
    <text evidence="2">The sequence shown here is derived from an EMBL/GenBank/DDBJ whole genome shotgun (WGS) entry which is preliminary data.</text>
</comment>
<sequence length="50" mass="5359">MNDPFAFSRLLPAPPRQDATEPELPHARHVPDPGGEPDRSAEDAAPARTG</sequence>
<protein>
    <submittedName>
        <fullName evidence="2">Uncharacterized protein</fullName>
    </submittedName>
</protein>
<accession>A0A964XR60</accession>
<dbReference type="EMBL" id="JAAAHS010000709">
    <property type="protein sequence ID" value="NBE57036.1"/>
    <property type="molecule type" value="Genomic_DNA"/>
</dbReference>
<feature type="compositionally biased region" description="Basic and acidic residues" evidence="1">
    <location>
        <begin position="23"/>
        <end position="42"/>
    </location>
</feature>
<name>A0A964XR60_9ACTN</name>
<dbReference type="AlphaFoldDB" id="A0A964XR60"/>
<dbReference type="RefSeq" id="WP_161705991.1">
    <property type="nucleotide sequence ID" value="NZ_JAAAHS010000709.1"/>
</dbReference>
<gene>
    <name evidence="2" type="ORF">GUY60_37630</name>
</gene>
<evidence type="ECO:0000313" key="3">
    <source>
        <dbReference type="Proteomes" id="UP000598297"/>
    </source>
</evidence>
<evidence type="ECO:0000256" key="1">
    <source>
        <dbReference type="SAM" id="MobiDB-lite"/>
    </source>
</evidence>
<keyword evidence="3" id="KW-1185">Reference proteome</keyword>
<feature type="region of interest" description="Disordered" evidence="1">
    <location>
        <begin position="1"/>
        <end position="50"/>
    </location>
</feature>
<organism evidence="2 3">
    <name type="scientific">Streptomyces boluensis</name>
    <dbReference type="NCBI Taxonomy" id="1775135"/>
    <lineage>
        <taxon>Bacteria</taxon>
        <taxon>Bacillati</taxon>
        <taxon>Actinomycetota</taxon>
        <taxon>Actinomycetes</taxon>
        <taxon>Kitasatosporales</taxon>
        <taxon>Streptomycetaceae</taxon>
        <taxon>Streptomyces</taxon>
    </lineage>
</organism>